<dbReference type="PANTHER" id="PTHR30086:SF20">
    <property type="entry name" value="ARGININE EXPORTER PROTEIN ARGO-RELATED"/>
    <property type="match status" value="1"/>
</dbReference>
<feature type="transmembrane region" description="Helical" evidence="6">
    <location>
        <begin position="73"/>
        <end position="93"/>
    </location>
</feature>
<comment type="caution">
    <text evidence="7">The sequence shown here is derived from an EMBL/GenBank/DDBJ whole genome shotgun (WGS) entry which is preliminary data.</text>
</comment>
<dbReference type="GO" id="GO:0015171">
    <property type="term" value="F:amino acid transmembrane transporter activity"/>
    <property type="evidence" value="ECO:0007669"/>
    <property type="project" value="TreeGrafter"/>
</dbReference>
<dbReference type="GO" id="GO:0005886">
    <property type="term" value="C:plasma membrane"/>
    <property type="evidence" value="ECO:0007669"/>
    <property type="project" value="UniProtKB-SubCell"/>
</dbReference>
<evidence type="ECO:0000313" key="7">
    <source>
        <dbReference type="EMBL" id="TBN57607.1"/>
    </source>
</evidence>
<sequence length="211" mass="22143">MTMTSALLSFAVVAALLTITPGLDSALVLRSALVQGRRLAIATSLGIISGAFVWGVAAAVGLAALLRASEVAFSVLKIVGAGYMIFLGLRMLWTRVIRPRAAADSSVGSLPRHWWGSFGKGLLTNLLNPKVGAFYVAVLPQFLPESVNELLMGVLLAGVHGVETAAWFALIIFGAHAVRRWLDRPVVQRSIDGVTGSALVGFGVALAVSHD</sequence>
<dbReference type="EMBL" id="SISG01000001">
    <property type="protein sequence ID" value="TBN57607.1"/>
    <property type="molecule type" value="Genomic_DNA"/>
</dbReference>
<dbReference type="PIRSF" id="PIRSF006324">
    <property type="entry name" value="LeuE"/>
    <property type="match status" value="1"/>
</dbReference>
<evidence type="ECO:0000256" key="1">
    <source>
        <dbReference type="ARBA" id="ARBA00004651"/>
    </source>
</evidence>
<dbReference type="Pfam" id="PF01810">
    <property type="entry name" value="LysE"/>
    <property type="match status" value="1"/>
</dbReference>
<dbReference type="InterPro" id="IPR001123">
    <property type="entry name" value="LeuE-type"/>
</dbReference>
<accession>A0A4Q9GWL9</accession>
<proteinExistence type="predicted"/>
<dbReference type="AlphaFoldDB" id="A0A4Q9GWL9"/>
<evidence type="ECO:0000256" key="4">
    <source>
        <dbReference type="ARBA" id="ARBA00022989"/>
    </source>
</evidence>
<feature type="transmembrane region" description="Helical" evidence="6">
    <location>
        <begin position="41"/>
        <end position="66"/>
    </location>
</feature>
<name>A0A4Q9GWL9_9MICO</name>
<dbReference type="RefSeq" id="WP_130981718.1">
    <property type="nucleotide sequence ID" value="NZ_SISG01000001.1"/>
</dbReference>
<keyword evidence="3 6" id="KW-0812">Transmembrane</keyword>
<reference evidence="8" key="1">
    <citation type="submission" date="2019-02" db="EMBL/GenBank/DDBJ databases">
        <title>Glaciihabitans arcticus sp. nov., a psychrotolerant bacterium isolated from polar soil.</title>
        <authorList>
            <person name="Dahal R.H."/>
        </authorList>
    </citation>
    <scope>NUCLEOTIDE SEQUENCE [LARGE SCALE GENOMIC DNA]</scope>
    <source>
        <strain evidence="8">RP-3-7</strain>
    </source>
</reference>
<keyword evidence="5 6" id="KW-0472">Membrane</keyword>
<evidence type="ECO:0000313" key="8">
    <source>
        <dbReference type="Proteomes" id="UP000294194"/>
    </source>
</evidence>
<feature type="transmembrane region" description="Helical" evidence="6">
    <location>
        <begin position="150"/>
        <end position="178"/>
    </location>
</feature>
<evidence type="ECO:0000256" key="2">
    <source>
        <dbReference type="ARBA" id="ARBA00022475"/>
    </source>
</evidence>
<protein>
    <submittedName>
        <fullName evidence="7">LysE family translocator</fullName>
    </submittedName>
</protein>
<evidence type="ECO:0000256" key="5">
    <source>
        <dbReference type="ARBA" id="ARBA00023136"/>
    </source>
</evidence>
<evidence type="ECO:0000256" key="6">
    <source>
        <dbReference type="SAM" id="Phobius"/>
    </source>
</evidence>
<dbReference type="Proteomes" id="UP000294194">
    <property type="component" value="Unassembled WGS sequence"/>
</dbReference>
<keyword evidence="2" id="KW-1003">Cell membrane</keyword>
<evidence type="ECO:0000256" key="3">
    <source>
        <dbReference type="ARBA" id="ARBA00022692"/>
    </source>
</evidence>
<organism evidence="7 8">
    <name type="scientific">Glaciihabitans arcticus</name>
    <dbReference type="NCBI Taxonomy" id="2668039"/>
    <lineage>
        <taxon>Bacteria</taxon>
        <taxon>Bacillati</taxon>
        <taxon>Actinomycetota</taxon>
        <taxon>Actinomycetes</taxon>
        <taxon>Micrococcales</taxon>
        <taxon>Microbacteriaceae</taxon>
        <taxon>Glaciihabitans</taxon>
    </lineage>
</organism>
<gene>
    <name evidence="7" type="ORF">EYE40_09530</name>
</gene>
<dbReference type="PANTHER" id="PTHR30086">
    <property type="entry name" value="ARGININE EXPORTER PROTEIN ARGO"/>
    <property type="match status" value="1"/>
</dbReference>
<keyword evidence="8" id="KW-1185">Reference proteome</keyword>
<comment type="subcellular location">
    <subcellularLocation>
        <location evidence="1">Cell membrane</location>
        <topology evidence="1">Multi-pass membrane protein</topology>
    </subcellularLocation>
</comment>
<feature type="transmembrane region" description="Helical" evidence="6">
    <location>
        <begin position="190"/>
        <end position="208"/>
    </location>
</feature>
<keyword evidence="4 6" id="KW-1133">Transmembrane helix</keyword>